<reference evidence="1 2" key="1">
    <citation type="submission" date="2024-09" db="EMBL/GenBank/DDBJ databases">
        <title>Chromosome-scale assembly of Riccia sorocarpa.</title>
        <authorList>
            <person name="Paukszto L."/>
        </authorList>
    </citation>
    <scope>NUCLEOTIDE SEQUENCE [LARGE SCALE GENOMIC DNA]</scope>
    <source>
        <strain evidence="1">LP-2024</strain>
        <tissue evidence="1">Aerial parts of the thallus</tissue>
    </source>
</reference>
<dbReference type="SUPFAM" id="SSF55961">
    <property type="entry name" value="Bet v1-like"/>
    <property type="match status" value="1"/>
</dbReference>
<comment type="caution">
    <text evidence="1">The sequence shown here is derived from an EMBL/GenBank/DDBJ whole genome shotgun (WGS) entry which is preliminary data.</text>
</comment>
<gene>
    <name evidence="1" type="ORF">R1sor_026817</name>
</gene>
<sequence length="113" mass="12025">MVLCDFEFIVDAPAAPLWAALKNCSNLQGMPALLPETHKSIEHIEGVDGEAGAVRLITFGPALPQGSYVKEKILSVDNAQKSCAYAAFEQVKQGSPRIFSALAKHVVDTGLTA</sequence>
<protein>
    <recommendedName>
        <fullName evidence="3">Bet v I/Major latex protein domain-containing protein</fullName>
    </recommendedName>
</protein>
<evidence type="ECO:0008006" key="3">
    <source>
        <dbReference type="Google" id="ProtNLM"/>
    </source>
</evidence>
<dbReference type="Proteomes" id="UP001633002">
    <property type="component" value="Unassembled WGS sequence"/>
</dbReference>
<keyword evidence="2" id="KW-1185">Reference proteome</keyword>
<proteinExistence type="predicted"/>
<evidence type="ECO:0000313" key="1">
    <source>
        <dbReference type="EMBL" id="KAL3676869.1"/>
    </source>
</evidence>
<evidence type="ECO:0000313" key="2">
    <source>
        <dbReference type="Proteomes" id="UP001633002"/>
    </source>
</evidence>
<dbReference type="Gene3D" id="3.30.530.20">
    <property type="match status" value="1"/>
</dbReference>
<organism evidence="1 2">
    <name type="scientific">Riccia sorocarpa</name>
    <dbReference type="NCBI Taxonomy" id="122646"/>
    <lineage>
        <taxon>Eukaryota</taxon>
        <taxon>Viridiplantae</taxon>
        <taxon>Streptophyta</taxon>
        <taxon>Embryophyta</taxon>
        <taxon>Marchantiophyta</taxon>
        <taxon>Marchantiopsida</taxon>
        <taxon>Marchantiidae</taxon>
        <taxon>Marchantiales</taxon>
        <taxon>Ricciaceae</taxon>
        <taxon>Riccia</taxon>
    </lineage>
</organism>
<dbReference type="EMBL" id="JBJQOH010000008">
    <property type="protein sequence ID" value="KAL3676869.1"/>
    <property type="molecule type" value="Genomic_DNA"/>
</dbReference>
<name>A0ABD3GGL8_9MARC</name>
<accession>A0ABD3GGL8</accession>
<dbReference type="InterPro" id="IPR023393">
    <property type="entry name" value="START-like_dom_sf"/>
</dbReference>
<dbReference type="AlphaFoldDB" id="A0ABD3GGL8"/>